<dbReference type="Proteomes" id="UP001604277">
    <property type="component" value="Unassembled WGS sequence"/>
</dbReference>
<accession>A0ABD1W5B6</accession>
<comment type="caution">
    <text evidence="1">The sequence shown here is derived from an EMBL/GenBank/DDBJ whole genome shotgun (WGS) entry which is preliminary data.</text>
</comment>
<gene>
    <name evidence="1" type="ORF">Fot_13934</name>
</gene>
<proteinExistence type="predicted"/>
<dbReference type="AlphaFoldDB" id="A0ABD1W5B6"/>
<evidence type="ECO:0000313" key="1">
    <source>
        <dbReference type="EMBL" id="KAL2544701.1"/>
    </source>
</evidence>
<organism evidence="1 2">
    <name type="scientific">Forsythia ovata</name>
    <dbReference type="NCBI Taxonomy" id="205694"/>
    <lineage>
        <taxon>Eukaryota</taxon>
        <taxon>Viridiplantae</taxon>
        <taxon>Streptophyta</taxon>
        <taxon>Embryophyta</taxon>
        <taxon>Tracheophyta</taxon>
        <taxon>Spermatophyta</taxon>
        <taxon>Magnoliopsida</taxon>
        <taxon>eudicotyledons</taxon>
        <taxon>Gunneridae</taxon>
        <taxon>Pentapetalae</taxon>
        <taxon>asterids</taxon>
        <taxon>lamiids</taxon>
        <taxon>Lamiales</taxon>
        <taxon>Oleaceae</taxon>
        <taxon>Forsythieae</taxon>
        <taxon>Forsythia</taxon>
    </lineage>
</organism>
<evidence type="ECO:0000313" key="2">
    <source>
        <dbReference type="Proteomes" id="UP001604277"/>
    </source>
</evidence>
<reference evidence="2" key="1">
    <citation type="submission" date="2024-07" db="EMBL/GenBank/DDBJ databases">
        <title>Two chromosome-level genome assemblies of Korean endemic species Abeliophyllum distichum and Forsythia ovata (Oleaceae).</title>
        <authorList>
            <person name="Jang H."/>
        </authorList>
    </citation>
    <scope>NUCLEOTIDE SEQUENCE [LARGE SCALE GENOMIC DNA]</scope>
</reference>
<name>A0ABD1W5B6_9LAMI</name>
<protein>
    <submittedName>
        <fullName evidence="1">Uncharacterized protein</fullName>
    </submittedName>
</protein>
<keyword evidence="2" id="KW-1185">Reference proteome</keyword>
<sequence>MASRDLKIEMKMLKKVELKMVPTKLNYLLDARGKNSTKVEFFQVPSQSALNHHCLRLEAMKSKSGCKEDKTVGGALDLGCETTRGMLSGLPEKQAKRFTLL</sequence>
<dbReference type="EMBL" id="JBFOLJ010000004">
    <property type="protein sequence ID" value="KAL2544701.1"/>
    <property type="molecule type" value="Genomic_DNA"/>
</dbReference>